<evidence type="ECO:0000313" key="4">
    <source>
        <dbReference type="EMBL" id="CAL1240553.1"/>
    </source>
</evidence>
<sequence length="142" mass="16030">MATILFYEKPGCANNARQKRLLAEAGHELIVRNLLETPWTAAELRPFFGTRPVSEWFNRAAPRIKSGEVVPERLDEDRALALLLDDPLLIRRPLLQVGERREAGFEPERLAEWIGLAEIGPGDPERCRRVEPCPAPPESQAL</sequence>
<dbReference type="PANTHER" id="PTHR30041">
    <property type="entry name" value="ARSENATE REDUCTASE"/>
    <property type="match status" value="1"/>
</dbReference>
<dbReference type="InterPro" id="IPR006660">
    <property type="entry name" value="Arsenate_reductase-like"/>
</dbReference>
<dbReference type="Gene3D" id="3.40.30.10">
    <property type="entry name" value="Glutaredoxin"/>
    <property type="match status" value="1"/>
</dbReference>
<comment type="similarity">
    <text evidence="1 2">Belongs to the ArsC family.</text>
</comment>
<reference evidence="4 5" key="1">
    <citation type="submission" date="2024-04" db="EMBL/GenBank/DDBJ databases">
        <authorList>
            <person name="Cremers G."/>
        </authorList>
    </citation>
    <scope>NUCLEOTIDE SEQUENCE [LARGE SCALE GENOMIC DNA]</scope>
    <source>
        <strain evidence="4">MeCH1-AG</strain>
    </source>
</reference>
<dbReference type="InterPro" id="IPR006503">
    <property type="entry name" value="Nase-assoc"/>
</dbReference>
<feature type="region of interest" description="Disordered" evidence="3">
    <location>
        <begin position="123"/>
        <end position="142"/>
    </location>
</feature>
<name>A0ABM9NIV6_9GAMM</name>
<evidence type="ECO:0000256" key="2">
    <source>
        <dbReference type="PROSITE-ProRule" id="PRU01282"/>
    </source>
</evidence>
<dbReference type="NCBIfam" id="TIGR01616">
    <property type="entry name" value="nitro_assoc"/>
    <property type="match status" value="1"/>
</dbReference>
<proteinExistence type="inferred from homology"/>
<evidence type="ECO:0000256" key="3">
    <source>
        <dbReference type="SAM" id="MobiDB-lite"/>
    </source>
</evidence>
<dbReference type="Proteomes" id="UP001497493">
    <property type="component" value="Chromosome"/>
</dbReference>
<dbReference type="RefSeq" id="WP_348757147.1">
    <property type="nucleotide sequence ID" value="NZ_OZ026884.1"/>
</dbReference>
<dbReference type="InterPro" id="IPR036249">
    <property type="entry name" value="Thioredoxin-like_sf"/>
</dbReference>
<dbReference type="SUPFAM" id="SSF52833">
    <property type="entry name" value="Thioredoxin-like"/>
    <property type="match status" value="1"/>
</dbReference>
<evidence type="ECO:0000256" key="1">
    <source>
        <dbReference type="ARBA" id="ARBA00007198"/>
    </source>
</evidence>
<evidence type="ECO:0000313" key="5">
    <source>
        <dbReference type="Proteomes" id="UP001497493"/>
    </source>
</evidence>
<dbReference type="Pfam" id="PF03960">
    <property type="entry name" value="ArsC"/>
    <property type="match status" value="1"/>
</dbReference>
<protein>
    <submittedName>
        <fullName evidence="4">Uncharacterized 15.7 kDa protein in draG 3'region</fullName>
    </submittedName>
</protein>
<organism evidence="4 5">
    <name type="scientific">Candidatus Methylocalor cossyra</name>
    <dbReference type="NCBI Taxonomy" id="3108543"/>
    <lineage>
        <taxon>Bacteria</taxon>
        <taxon>Pseudomonadati</taxon>
        <taxon>Pseudomonadota</taxon>
        <taxon>Gammaproteobacteria</taxon>
        <taxon>Methylococcales</taxon>
        <taxon>Methylococcaceae</taxon>
        <taxon>Candidatus Methylocalor</taxon>
    </lineage>
</organism>
<keyword evidence="5" id="KW-1185">Reference proteome</keyword>
<feature type="compositionally biased region" description="Pro residues" evidence="3">
    <location>
        <begin position="133"/>
        <end position="142"/>
    </location>
</feature>
<gene>
    <name evidence="4" type="ORF">MECH1_V1_1777</name>
</gene>
<accession>A0ABM9NIV6</accession>
<dbReference type="EMBL" id="OZ026884">
    <property type="protein sequence ID" value="CAL1240553.1"/>
    <property type="molecule type" value="Genomic_DNA"/>
</dbReference>
<dbReference type="PROSITE" id="PS51353">
    <property type="entry name" value="ARSC"/>
    <property type="match status" value="1"/>
</dbReference>
<dbReference type="PANTHER" id="PTHR30041:SF8">
    <property type="entry name" value="PROTEIN YFFB"/>
    <property type="match status" value="1"/>
</dbReference>